<name>A0A061F0A4_THECC</name>
<feature type="transmembrane region" description="Helical" evidence="1">
    <location>
        <begin position="40"/>
        <end position="60"/>
    </location>
</feature>
<dbReference type="AlphaFoldDB" id="A0A061F0A4"/>
<dbReference type="InParanoid" id="A0A061F0A4"/>
<dbReference type="HOGENOM" id="CLU_2337792_0_0_1"/>
<sequence>MWATNNGSPLPKQNPHFFIWAATTRKPTPSNIKPPSHSNFVPYFFMQNFGLFCLLFYPLLSVSSLLFHSPLFLFHLDSSIPITHIYFQDFCSRFQGCQ</sequence>
<evidence type="ECO:0000313" key="3">
    <source>
        <dbReference type="Proteomes" id="UP000026915"/>
    </source>
</evidence>
<keyword evidence="1" id="KW-0812">Transmembrane</keyword>
<dbReference type="EMBL" id="CM001883">
    <property type="protein sequence ID" value="EOY10755.1"/>
    <property type="molecule type" value="Genomic_DNA"/>
</dbReference>
<keyword evidence="3" id="KW-1185">Reference proteome</keyword>
<dbReference type="Gramene" id="EOY10755">
    <property type="protein sequence ID" value="EOY10755"/>
    <property type="gene ID" value="TCM_026058"/>
</dbReference>
<keyword evidence="1" id="KW-0472">Membrane</keyword>
<protein>
    <submittedName>
        <fullName evidence="2">Uncharacterized protein</fullName>
    </submittedName>
</protein>
<proteinExistence type="predicted"/>
<evidence type="ECO:0000256" key="1">
    <source>
        <dbReference type="SAM" id="Phobius"/>
    </source>
</evidence>
<organism evidence="2 3">
    <name type="scientific">Theobroma cacao</name>
    <name type="common">Cacao</name>
    <name type="synonym">Cocoa</name>
    <dbReference type="NCBI Taxonomy" id="3641"/>
    <lineage>
        <taxon>Eukaryota</taxon>
        <taxon>Viridiplantae</taxon>
        <taxon>Streptophyta</taxon>
        <taxon>Embryophyta</taxon>
        <taxon>Tracheophyta</taxon>
        <taxon>Spermatophyta</taxon>
        <taxon>Magnoliopsida</taxon>
        <taxon>eudicotyledons</taxon>
        <taxon>Gunneridae</taxon>
        <taxon>Pentapetalae</taxon>
        <taxon>rosids</taxon>
        <taxon>malvids</taxon>
        <taxon>Malvales</taxon>
        <taxon>Malvaceae</taxon>
        <taxon>Byttnerioideae</taxon>
        <taxon>Theobroma</taxon>
    </lineage>
</organism>
<gene>
    <name evidence="2" type="ORF">TCM_026058</name>
</gene>
<dbReference type="Proteomes" id="UP000026915">
    <property type="component" value="Chromosome 5"/>
</dbReference>
<reference evidence="2 3" key="1">
    <citation type="journal article" date="2013" name="Genome Biol.">
        <title>The genome sequence of the most widely cultivated cacao type and its use to identify candidate genes regulating pod color.</title>
        <authorList>
            <person name="Motamayor J.C."/>
            <person name="Mockaitis K."/>
            <person name="Schmutz J."/>
            <person name="Haiminen N."/>
            <person name="Iii D.L."/>
            <person name="Cornejo O."/>
            <person name="Findley S.D."/>
            <person name="Zheng P."/>
            <person name="Utro F."/>
            <person name="Royaert S."/>
            <person name="Saski C."/>
            <person name="Jenkins J."/>
            <person name="Podicheti R."/>
            <person name="Zhao M."/>
            <person name="Scheffler B.E."/>
            <person name="Stack J.C."/>
            <person name="Feltus F.A."/>
            <person name="Mustiga G.M."/>
            <person name="Amores F."/>
            <person name="Phillips W."/>
            <person name="Marelli J.P."/>
            <person name="May G.D."/>
            <person name="Shapiro H."/>
            <person name="Ma J."/>
            <person name="Bustamante C.D."/>
            <person name="Schnell R.J."/>
            <person name="Main D."/>
            <person name="Gilbert D."/>
            <person name="Parida L."/>
            <person name="Kuhn D.N."/>
        </authorList>
    </citation>
    <scope>NUCLEOTIDE SEQUENCE [LARGE SCALE GENOMIC DNA]</scope>
    <source>
        <strain evidence="3">cv. Matina 1-6</strain>
    </source>
</reference>
<keyword evidence="1" id="KW-1133">Transmembrane helix</keyword>
<evidence type="ECO:0000313" key="2">
    <source>
        <dbReference type="EMBL" id="EOY10755.1"/>
    </source>
</evidence>
<accession>A0A061F0A4</accession>